<dbReference type="InterPro" id="IPR000571">
    <property type="entry name" value="Znf_CCCH"/>
</dbReference>
<dbReference type="PROSITE" id="PS50103">
    <property type="entry name" value="ZF_C3H1"/>
    <property type="match status" value="1"/>
</dbReference>
<dbReference type="Proteomes" id="UP000249757">
    <property type="component" value="Unassembled WGS sequence"/>
</dbReference>
<protein>
    <submittedName>
        <fullName evidence="4">FAP domain containing protein</fullName>
    </submittedName>
</protein>
<dbReference type="EMBL" id="NQIK02000001">
    <property type="protein sequence ID" value="KAF7577804.1"/>
    <property type="molecule type" value="Genomic_DNA"/>
</dbReference>
<feature type="region of interest" description="Disordered" evidence="2">
    <location>
        <begin position="468"/>
        <end position="499"/>
    </location>
</feature>
<evidence type="ECO:0000313" key="7">
    <source>
        <dbReference type="Proteomes" id="UP000249757"/>
    </source>
</evidence>
<proteinExistence type="predicted"/>
<dbReference type="GO" id="GO:0008270">
    <property type="term" value="F:zinc ion binding"/>
    <property type="evidence" value="ECO:0007669"/>
    <property type="project" value="UniProtKB-KW"/>
</dbReference>
<name>A0A2W1EZ34_9PLEO</name>
<feature type="compositionally biased region" description="Low complexity" evidence="2">
    <location>
        <begin position="413"/>
        <end position="440"/>
    </location>
</feature>
<keyword evidence="1" id="KW-0863">Zinc-finger</keyword>
<reference evidence="5" key="2">
    <citation type="submission" date="2021-05" db="EMBL/GenBank/DDBJ databases">
        <authorList>
            <person name="Moolhuijzen P.M."/>
            <person name="Moffat C.S."/>
        </authorList>
    </citation>
    <scope>NUCLEOTIDE SEQUENCE</scope>
    <source>
        <strain evidence="5">86-124</strain>
    </source>
</reference>
<evidence type="ECO:0000256" key="2">
    <source>
        <dbReference type="SAM" id="MobiDB-lite"/>
    </source>
</evidence>
<feature type="region of interest" description="Disordered" evidence="2">
    <location>
        <begin position="329"/>
        <end position="451"/>
    </location>
</feature>
<keyword evidence="7" id="KW-1185">Reference proteome</keyword>
<evidence type="ECO:0000313" key="5">
    <source>
        <dbReference type="EMBL" id="KAI1513734.1"/>
    </source>
</evidence>
<evidence type="ECO:0000259" key="3">
    <source>
        <dbReference type="PROSITE" id="PS50103"/>
    </source>
</evidence>
<comment type="caution">
    <text evidence="4">The sequence shown here is derived from an EMBL/GenBank/DDBJ whole genome shotgun (WGS) entry which is preliminary data.</text>
</comment>
<keyword evidence="1" id="KW-0479">Metal-binding</keyword>
<feature type="region of interest" description="Disordered" evidence="2">
    <location>
        <begin position="156"/>
        <end position="179"/>
    </location>
</feature>
<feature type="region of interest" description="Disordered" evidence="2">
    <location>
        <begin position="282"/>
        <end position="317"/>
    </location>
</feature>
<feature type="zinc finger region" description="C3H1-type" evidence="1">
    <location>
        <begin position="184"/>
        <end position="213"/>
    </location>
</feature>
<feature type="domain" description="C3H1-type" evidence="3">
    <location>
        <begin position="184"/>
        <end position="213"/>
    </location>
</feature>
<reference evidence="7" key="4">
    <citation type="journal article" date="2022" name="Microb. Genom.">
        <title>A global pangenome for the wheat fungal pathogen Pyrenophora tritici-repentis and prediction of effector protein structural homology.</title>
        <authorList>
            <person name="Moolhuijzen P.M."/>
            <person name="See P.T."/>
            <person name="Shi G."/>
            <person name="Powell H.R."/>
            <person name="Cockram J."/>
            <person name="Jorgensen L.N."/>
            <person name="Benslimane H."/>
            <person name="Strelkov S.E."/>
            <person name="Turner J."/>
            <person name="Liu Z."/>
            <person name="Moffat C.S."/>
        </authorList>
    </citation>
    <scope>NUCLEOTIDE SEQUENCE [LARGE SCALE GENOMIC DNA]</scope>
</reference>
<feature type="compositionally biased region" description="Basic and acidic residues" evidence="2">
    <location>
        <begin position="282"/>
        <end position="300"/>
    </location>
</feature>
<evidence type="ECO:0000313" key="4">
    <source>
        <dbReference type="EMBL" id="KAF7577804.1"/>
    </source>
</evidence>
<feature type="compositionally biased region" description="Basic and acidic residues" evidence="2">
    <location>
        <begin position="377"/>
        <end position="386"/>
    </location>
</feature>
<reference evidence="5" key="3">
    <citation type="journal article" date="2022" name="bioRxiv">
        <title>A global pangenome for the wheat fungal pathogen Pyrenophora tritici-repentis and prediction of effector protein structural homology.</title>
        <authorList>
            <person name="Moolhuijzen P."/>
            <person name="See P.T."/>
            <person name="Shi G."/>
            <person name="Powell H.R."/>
            <person name="Cockram J."/>
            <person name="Jorgensen L.N."/>
            <person name="Benslimane H."/>
            <person name="Strelkov S.E."/>
            <person name="Turner J."/>
            <person name="Liu Z."/>
            <person name="Moffat C.S."/>
        </authorList>
    </citation>
    <scope>NUCLEOTIDE SEQUENCE</scope>
    <source>
        <strain evidence="5">86-124</strain>
    </source>
</reference>
<keyword evidence="1" id="KW-0862">Zinc</keyword>
<dbReference type="Proteomes" id="UP000245464">
    <property type="component" value="Chromosome 1"/>
</dbReference>
<reference evidence="4 6" key="1">
    <citation type="journal article" date="2018" name="BMC Genomics">
        <title>Comparative genomics of the wheat fungal pathogen Pyrenophora tritici-repentis reveals chromosomal variations and genome plasticity.</title>
        <authorList>
            <person name="Moolhuijzen P."/>
            <person name="See P.T."/>
            <person name="Hane J.K."/>
            <person name="Shi G."/>
            <person name="Liu Z."/>
            <person name="Oliver R.P."/>
            <person name="Moffat C.S."/>
        </authorList>
    </citation>
    <scope>NUCLEOTIDE SEQUENCE [LARGE SCALE GENOMIC DNA]</scope>
    <source>
        <strain evidence="4">M4</strain>
    </source>
</reference>
<feature type="compositionally biased region" description="Polar residues" evidence="2">
    <location>
        <begin position="338"/>
        <end position="349"/>
    </location>
</feature>
<accession>A0A2W1EZ34</accession>
<gene>
    <name evidence="5" type="ORF">Ptr86124_007636</name>
    <name evidence="4" type="ORF">PtrM4_020440</name>
</gene>
<evidence type="ECO:0000256" key="1">
    <source>
        <dbReference type="PROSITE-ProRule" id="PRU00723"/>
    </source>
</evidence>
<evidence type="ECO:0000313" key="6">
    <source>
        <dbReference type="Proteomes" id="UP000245464"/>
    </source>
</evidence>
<dbReference type="EMBL" id="NRDI02000009">
    <property type="protein sequence ID" value="KAI1513734.1"/>
    <property type="molecule type" value="Genomic_DNA"/>
</dbReference>
<dbReference type="AlphaFoldDB" id="A0A2W1EZ34"/>
<feature type="region of interest" description="Disordered" evidence="2">
    <location>
        <begin position="100"/>
        <end position="134"/>
    </location>
</feature>
<dbReference type="OrthoDB" id="5355510at2759"/>
<feature type="compositionally biased region" description="Basic residues" evidence="2">
    <location>
        <begin position="477"/>
        <end position="499"/>
    </location>
</feature>
<sequence>MTTQTSRTCVLPEGLRYYLLRQNDVRGSVIVPLVPADQLPFLLHGVPRELTHRQMSDQGWKFLSETNEAPMLLSVQAPQPTATPRYLAPDHHVRAVPQPAIAGKTRIDPLPHPTPGPESVREDRQDSGLGLSEHPSSLIDKLASIYPKDAQRLGYRASNSSGAEPDPFKKEFTKPWPSGIEPDSSKKEYCTHWIRTGECSFTAVGCKFKHEMPGIEKLHELGFRSIPQWWKEKSAIGARAPTWMQRRLAGNDDADRAAEARDFPDPSTLFRKMTPKERVSIMRNEEPKHQESHSFLKRIDSVMSPETPSAPVSAARRDSQMSNLLIDLDETPAPLPSPQLSQATMTSNDSSDDESLPARPIPSSDLNPKHSPRIGRRPADKNEQKQKLKPCPPAFAPHRRRSSLSIYDSSRKTTITTIAAEPTTKAPAPTQQPRAPITTIRRTDPAPTKLSGLSASKYNCIPALDHSCTAREQPPRPKVHRGKYNKLKGGKHGKLSAAV</sequence>
<organism evidence="4 6">
    <name type="scientific">Pyrenophora tritici-repentis</name>
    <dbReference type="NCBI Taxonomy" id="45151"/>
    <lineage>
        <taxon>Eukaryota</taxon>
        <taxon>Fungi</taxon>
        <taxon>Dikarya</taxon>
        <taxon>Ascomycota</taxon>
        <taxon>Pezizomycotina</taxon>
        <taxon>Dothideomycetes</taxon>
        <taxon>Pleosporomycetidae</taxon>
        <taxon>Pleosporales</taxon>
        <taxon>Pleosporineae</taxon>
        <taxon>Pleosporaceae</taxon>
        <taxon>Pyrenophora</taxon>
    </lineage>
</organism>